<accession>A0AA39CCG3</accession>
<name>A0AA39CCG3_9EURO</name>
<dbReference type="PANTHER" id="PTHR47840">
    <property type="entry name" value="ZN(II)2CYS6 TRANSCRIPTION FACTOR (EUROFUNG)-RELATED"/>
    <property type="match status" value="1"/>
</dbReference>
<dbReference type="CDD" id="cd12148">
    <property type="entry name" value="fungal_TF_MHR"/>
    <property type="match status" value="1"/>
</dbReference>
<organism evidence="1 2">
    <name type="scientific">Cladophialophora chaetospira</name>
    <dbReference type="NCBI Taxonomy" id="386627"/>
    <lineage>
        <taxon>Eukaryota</taxon>
        <taxon>Fungi</taxon>
        <taxon>Dikarya</taxon>
        <taxon>Ascomycota</taxon>
        <taxon>Pezizomycotina</taxon>
        <taxon>Eurotiomycetes</taxon>
        <taxon>Chaetothyriomycetidae</taxon>
        <taxon>Chaetothyriales</taxon>
        <taxon>Herpotrichiellaceae</taxon>
        <taxon>Cladophialophora</taxon>
    </lineage>
</organism>
<sequence length="348" mass="38813">MVINKPPTSRRLHPDAQPLVVNGVVSPQIYVQRLTDITSKFYSLDDSGATGGGNDQAYATALELDRELRVLSSQTTRSWWNQDTTQLKPESMCQLLHYYFMMRVHLPFTMRQNSADGNAYSRLTCMEACEEVAQRYQALRRLLPSGIFLSPMLDLQAFTATVVLLLSSHSGPASDRADVQANKLRVQDIAAQVLKVMDERSRDGAGANWARQGAVTIRALHGLLRGGGETIHAGNLSLKVPILGNINVRRNTGHSEMAKTQQPMQNLPGVGLWKPDAELNSQQMDVASLSQSQLAPLNMQEQTPWQWNPLSWSIEENNDNVFQDAFMADNFDQFGTWGGGYNNFQFIN</sequence>
<keyword evidence="2" id="KW-1185">Reference proteome</keyword>
<evidence type="ECO:0000313" key="2">
    <source>
        <dbReference type="Proteomes" id="UP001172673"/>
    </source>
</evidence>
<comment type="caution">
    <text evidence="1">The sequence shown here is derived from an EMBL/GenBank/DDBJ whole genome shotgun (WGS) entry which is preliminary data.</text>
</comment>
<proteinExistence type="predicted"/>
<dbReference type="PANTHER" id="PTHR47840:SF3">
    <property type="entry name" value="ZN(II)2CYS6 TRANSCRIPTION FACTOR (EUROFUNG)"/>
    <property type="match status" value="1"/>
</dbReference>
<dbReference type="Proteomes" id="UP001172673">
    <property type="component" value="Unassembled WGS sequence"/>
</dbReference>
<protein>
    <submittedName>
        <fullName evidence="1">Uncharacterized protein</fullName>
    </submittedName>
</protein>
<gene>
    <name evidence="1" type="ORF">H2200_012494</name>
</gene>
<evidence type="ECO:0000313" key="1">
    <source>
        <dbReference type="EMBL" id="KAJ9603199.1"/>
    </source>
</evidence>
<dbReference type="EMBL" id="JAPDRK010000023">
    <property type="protein sequence ID" value="KAJ9603199.1"/>
    <property type="molecule type" value="Genomic_DNA"/>
</dbReference>
<reference evidence="1" key="1">
    <citation type="submission" date="2022-10" db="EMBL/GenBank/DDBJ databases">
        <title>Culturing micro-colonial fungi from biological soil crusts in the Mojave desert and describing Neophaeococcomyces mojavensis, and introducing the new genera and species Taxawa tesnikishii.</title>
        <authorList>
            <person name="Kurbessoian T."/>
            <person name="Stajich J.E."/>
        </authorList>
    </citation>
    <scope>NUCLEOTIDE SEQUENCE</scope>
    <source>
        <strain evidence="1">TK_41</strain>
    </source>
</reference>
<dbReference type="AlphaFoldDB" id="A0AA39CCG3"/>